<proteinExistence type="predicted"/>
<dbReference type="AlphaFoldDB" id="A0A7D9KYK6"/>
<organism evidence="1 2">
    <name type="scientific">Paramuricea clavata</name>
    <name type="common">Red gorgonian</name>
    <name type="synonym">Violescent sea-whip</name>
    <dbReference type="NCBI Taxonomy" id="317549"/>
    <lineage>
        <taxon>Eukaryota</taxon>
        <taxon>Metazoa</taxon>
        <taxon>Cnidaria</taxon>
        <taxon>Anthozoa</taxon>
        <taxon>Octocorallia</taxon>
        <taxon>Malacalcyonacea</taxon>
        <taxon>Plexauridae</taxon>
        <taxon>Paramuricea</taxon>
    </lineage>
</organism>
<dbReference type="Proteomes" id="UP001152795">
    <property type="component" value="Unassembled WGS sequence"/>
</dbReference>
<dbReference type="EMBL" id="CACRXK020011507">
    <property type="protein sequence ID" value="CAB4021574.1"/>
    <property type="molecule type" value="Genomic_DNA"/>
</dbReference>
<evidence type="ECO:0000313" key="1">
    <source>
        <dbReference type="EMBL" id="CAB4021574.1"/>
    </source>
</evidence>
<name>A0A7D9KYK6_PARCT</name>
<evidence type="ECO:0000313" key="2">
    <source>
        <dbReference type="Proteomes" id="UP001152795"/>
    </source>
</evidence>
<gene>
    <name evidence="1" type="ORF">PACLA_8A030385</name>
</gene>
<sequence length="175" mass="19394">MADRSGDYNCTSGAFNGETDGQILCKHVEISVDVCEDEFLREPNGNFVEISMQNDAEIDPNDVMELRTLKSTLKRRPPVVPKAVLVKYRSNKEGYDGVECSETRNDNASLNISAESEPGDLLSANSVRKRDSRTSRNTRNSAGASGGVFSDEFQPDFGEFHREIDETVNGKVPKR</sequence>
<keyword evidence="2" id="KW-1185">Reference proteome</keyword>
<comment type="caution">
    <text evidence="1">The sequence shown here is derived from an EMBL/GenBank/DDBJ whole genome shotgun (WGS) entry which is preliminary data.</text>
</comment>
<accession>A0A7D9KYK6</accession>
<protein>
    <submittedName>
        <fullName evidence="1">Uncharacterized protein</fullName>
    </submittedName>
</protein>
<reference evidence="1" key="1">
    <citation type="submission" date="2020-04" db="EMBL/GenBank/DDBJ databases">
        <authorList>
            <person name="Alioto T."/>
            <person name="Alioto T."/>
            <person name="Gomez Garrido J."/>
        </authorList>
    </citation>
    <scope>NUCLEOTIDE SEQUENCE</scope>
    <source>
        <strain evidence="1">A484AB</strain>
    </source>
</reference>